<dbReference type="PRINTS" id="PR00171">
    <property type="entry name" value="SUGRTRNSPORT"/>
</dbReference>
<dbReference type="InterPro" id="IPR003663">
    <property type="entry name" value="Sugar/inositol_transpt"/>
</dbReference>
<dbReference type="PANTHER" id="PTHR48022">
    <property type="entry name" value="PLASTIDIC GLUCOSE TRANSPORTER 4"/>
    <property type="match status" value="1"/>
</dbReference>
<feature type="domain" description="Major facilitator superfamily (MFS) profile" evidence="9">
    <location>
        <begin position="9"/>
        <end position="451"/>
    </location>
</feature>
<reference evidence="10" key="1">
    <citation type="submission" date="2021-02" db="EMBL/GenBank/DDBJ databases">
        <title>Genome sequence Cadophora malorum strain M34.</title>
        <authorList>
            <person name="Stefanovic E."/>
            <person name="Vu D."/>
            <person name="Scully C."/>
            <person name="Dijksterhuis J."/>
            <person name="Roader J."/>
            <person name="Houbraken J."/>
        </authorList>
    </citation>
    <scope>NUCLEOTIDE SEQUENCE</scope>
    <source>
        <strain evidence="10">M34</strain>
    </source>
</reference>
<evidence type="ECO:0000256" key="7">
    <source>
        <dbReference type="RuleBase" id="RU003346"/>
    </source>
</evidence>
<evidence type="ECO:0000256" key="5">
    <source>
        <dbReference type="ARBA" id="ARBA00022989"/>
    </source>
</evidence>
<dbReference type="SUPFAM" id="SSF103473">
    <property type="entry name" value="MFS general substrate transporter"/>
    <property type="match status" value="1"/>
</dbReference>
<keyword evidence="5 8" id="KW-1133">Transmembrane helix</keyword>
<dbReference type="GO" id="GO:0016020">
    <property type="term" value="C:membrane"/>
    <property type="evidence" value="ECO:0007669"/>
    <property type="project" value="UniProtKB-SubCell"/>
</dbReference>
<keyword evidence="3 7" id="KW-0813">Transport</keyword>
<evidence type="ECO:0000256" key="2">
    <source>
        <dbReference type="ARBA" id="ARBA00010992"/>
    </source>
</evidence>
<feature type="transmembrane region" description="Helical" evidence="8">
    <location>
        <begin position="136"/>
        <end position="156"/>
    </location>
</feature>
<comment type="caution">
    <text evidence="10">The sequence shown here is derived from an EMBL/GenBank/DDBJ whole genome shotgun (WGS) entry which is preliminary data.</text>
</comment>
<evidence type="ECO:0000259" key="9">
    <source>
        <dbReference type="PROSITE" id="PS50850"/>
    </source>
</evidence>
<evidence type="ECO:0000313" key="11">
    <source>
        <dbReference type="Proteomes" id="UP000664132"/>
    </source>
</evidence>
<dbReference type="Gene3D" id="1.20.1250.20">
    <property type="entry name" value="MFS general substrate transporter like domains"/>
    <property type="match status" value="1"/>
</dbReference>
<dbReference type="InterPro" id="IPR020846">
    <property type="entry name" value="MFS_dom"/>
</dbReference>
<feature type="transmembrane region" description="Helical" evidence="8">
    <location>
        <begin position="259"/>
        <end position="280"/>
    </location>
</feature>
<feature type="transmembrane region" description="Helical" evidence="8">
    <location>
        <begin position="396"/>
        <end position="415"/>
    </location>
</feature>
<feature type="transmembrane region" description="Helical" evidence="8">
    <location>
        <begin position="327"/>
        <end position="348"/>
    </location>
</feature>
<feature type="transmembrane region" description="Helical" evidence="8">
    <location>
        <begin position="168"/>
        <end position="190"/>
    </location>
</feature>
<proteinExistence type="inferred from homology"/>
<evidence type="ECO:0000256" key="1">
    <source>
        <dbReference type="ARBA" id="ARBA00004141"/>
    </source>
</evidence>
<accession>A0A8H7T6F0</accession>
<feature type="transmembrane region" description="Helical" evidence="8">
    <location>
        <begin position="78"/>
        <end position="97"/>
    </location>
</feature>
<comment type="similarity">
    <text evidence="2 7">Belongs to the major facilitator superfamily. Sugar transporter (TC 2.A.1.1) family.</text>
</comment>
<keyword evidence="6 8" id="KW-0472">Membrane</keyword>
<comment type="subcellular location">
    <subcellularLocation>
        <location evidence="1">Membrane</location>
        <topology evidence="1">Multi-pass membrane protein</topology>
    </subcellularLocation>
</comment>
<dbReference type="InterPro" id="IPR005829">
    <property type="entry name" value="Sugar_transporter_CS"/>
</dbReference>
<dbReference type="InterPro" id="IPR005828">
    <property type="entry name" value="MFS_sugar_transport-like"/>
</dbReference>
<dbReference type="PANTHER" id="PTHR48022:SF80">
    <property type="entry name" value="SUGAR TRANSPORTER, PUTATIVE (AFU_ORTHOLOGUE AFUA_3G12170)-RELATED"/>
    <property type="match status" value="1"/>
</dbReference>
<feature type="transmembrane region" description="Helical" evidence="8">
    <location>
        <begin position="48"/>
        <end position="66"/>
    </location>
</feature>
<dbReference type="FunFam" id="1.20.1250.20:FF:000090">
    <property type="entry name" value="MFS sugar transporter, putative"/>
    <property type="match status" value="1"/>
</dbReference>
<dbReference type="Pfam" id="PF00083">
    <property type="entry name" value="Sugar_tr"/>
    <property type="match status" value="1"/>
</dbReference>
<dbReference type="AlphaFoldDB" id="A0A8H7T6F0"/>
<dbReference type="OrthoDB" id="6612291at2759"/>
<dbReference type="EMBL" id="JAFJYH010000294">
    <property type="protein sequence ID" value="KAG4413821.1"/>
    <property type="molecule type" value="Genomic_DNA"/>
</dbReference>
<organism evidence="10 11">
    <name type="scientific">Cadophora malorum</name>
    <dbReference type="NCBI Taxonomy" id="108018"/>
    <lineage>
        <taxon>Eukaryota</taxon>
        <taxon>Fungi</taxon>
        <taxon>Dikarya</taxon>
        <taxon>Ascomycota</taxon>
        <taxon>Pezizomycotina</taxon>
        <taxon>Leotiomycetes</taxon>
        <taxon>Helotiales</taxon>
        <taxon>Ploettnerulaceae</taxon>
        <taxon>Cadophora</taxon>
    </lineage>
</organism>
<dbReference type="Proteomes" id="UP000664132">
    <property type="component" value="Unassembled WGS sequence"/>
</dbReference>
<evidence type="ECO:0000256" key="3">
    <source>
        <dbReference type="ARBA" id="ARBA00022448"/>
    </source>
</evidence>
<dbReference type="GO" id="GO:0005351">
    <property type="term" value="F:carbohydrate:proton symporter activity"/>
    <property type="evidence" value="ECO:0007669"/>
    <property type="project" value="TreeGrafter"/>
</dbReference>
<evidence type="ECO:0000256" key="8">
    <source>
        <dbReference type="SAM" id="Phobius"/>
    </source>
</evidence>
<evidence type="ECO:0000256" key="4">
    <source>
        <dbReference type="ARBA" id="ARBA00022692"/>
    </source>
</evidence>
<feature type="transmembrane region" description="Helical" evidence="8">
    <location>
        <begin position="360"/>
        <end position="384"/>
    </location>
</feature>
<evidence type="ECO:0000313" key="10">
    <source>
        <dbReference type="EMBL" id="KAG4413821.1"/>
    </source>
</evidence>
<feature type="transmembrane region" description="Helical" evidence="8">
    <location>
        <begin position="103"/>
        <end position="124"/>
    </location>
</feature>
<dbReference type="NCBIfam" id="TIGR00879">
    <property type="entry name" value="SP"/>
    <property type="match status" value="1"/>
</dbReference>
<keyword evidence="11" id="KW-1185">Reference proteome</keyword>
<keyword evidence="4 8" id="KW-0812">Transmembrane</keyword>
<dbReference type="PROSITE" id="PS00216">
    <property type="entry name" value="SUGAR_TRANSPORT_1"/>
    <property type="match status" value="2"/>
</dbReference>
<feature type="transmembrane region" description="Helical" evidence="8">
    <location>
        <begin position="427"/>
        <end position="447"/>
    </location>
</feature>
<name>A0A8H7T6F0_9HELO</name>
<dbReference type="InterPro" id="IPR050360">
    <property type="entry name" value="MFS_Sugar_Transporters"/>
</dbReference>
<evidence type="ECO:0000256" key="6">
    <source>
        <dbReference type="ARBA" id="ARBA00023136"/>
    </source>
</evidence>
<feature type="transmembrane region" description="Helical" evidence="8">
    <location>
        <begin position="300"/>
        <end position="318"/>
    </location>
</feature>
<dbReference type="PROSITE" id="PS50850">
    <property type="entry name" value="MFS"/>
    <property type="match status" value="1"/>
</dbReference>
<gene>
    <name evidence="10" type="ORF">IFR04_013046</name>
</gene>
<dbReference type="InterPro" id="IPR036259">
    <property type="entry name" value="MFS_trans_sf"/>
</dbReference>
<sequence>MGKLFNISLALFACTGSFLFGYDAGVMTDVIASKNFLAFFNTTKDSPIIGAINSTFNGGAVFGALQGGLTMDRFGRKITILMGSLICLVGAILQCAAQNLAMILVGRILTGWAVGLLSMAVPVYNSECAAPKIRGFIVGLSQQMIGIGFIVSTWVGYGSGTAPASSSIQWRLPLAFQCLPCAILAAGIMFMPESPRHLMETDREEEALRVLRKLHFTGANDDEVMQEFHEIKTTIAAEKAITVPGWRIMFTVKQWRTRLFHGVAVQCFTQFTGINVIGYYQTTMYDALGITGNRNLLVAGIYNCMGPLANLIFIVFMIDRIGRRKPLLWGTIGITIALICEAVVNSQIDTENPQKSLSIAGVFFLFCVTVIFSFSWGPISWVYMSEVMPMQIRARGNAFATGIGNWLVSTFWAQVSPTALKELTWKFYFLFVAWNIVVTFPVVFFLFKETKQVSLEEIDLLFGERALGTLPDDLNKSITHGADTVEDVAVPVDSEKRAKTEEGQAV</sequence>
<protein>
    <recommendedName>
        <fullName evidence="9">Major facilitator superfamily (MFS) profile domain-containing protein</fullName>
    </recommendedName>
</protein>